<feature type="domain" description="Beta-ketoacyl-[acyl-carrier-protein] synthase III C-terminal" evidence="3">
    <location>
        <begin position="254"/>
        <end position="344"/>
    </location>
</feature>
<sequence length="346" mass="38181">MNSRISGIGSYFPGTAISNEMLSEEFDIDPWLLKELGVENRFWASDPKDYTLNETQSEMMAKAIEAAIVDSKIQKDEIDLLITTSTVPDYTLPTTATLVQELLDIKKCNALEIHCGCVGALQAIDIANCYIKCGKAKTVAIAAGNLMSTYWLRDWKNGEIEGMADQLNMAMFSDSASAIIIQESKEEGILYSFSESVGSGIEKGIFLDMGGAVYPGDKTTFAEKRHKWSQRPKLIKKHGSTLSKNAIEKLAEGTGIRIDELKWIIFPQANPSLLLNDIEGLRSNGFPVEKIRYNVDKVGNSATASLFHVLYEIDKNGELTEGDKVAIIGGEASKWMYGGVLLEWKK</sequence>
<dbReference type="Gene3D" id="3.40.47.10">
    <property type="match status" value="2"/>
</dbReference>
<protein>
    <recommendedName>
        <fullName evidence="7">Beta-ketoacyl-[acyl-carrier-protein] synthase III</fullName>
    </recommendedName>
</protein>
<evidence type="ECO:0000313" key="6">
    <source>
        <dbReference type="Proteomes" id="UP000284277"/>
    </source>
</evidence>
<feature type="domain" description="Beta-ketoacyl-[acyl-carrier-protein] synthase III N-terminal" evidence="4">
    <location>
        <begin position="112"/>
        <end position="193"/>
    </location>
</feature>
<evidence type="ECO:0000259" key="4">
    <source>
        <dbReference type="Pfam" id="PF08545"/>
    </source>
</evidence>
<proteinExistence type="predicted"/>
<dbReference type="OrthoDB" id="9815506at2"/>
<dbReference type="InterPro" id="IPR013747">
    <property type="entry name" value="ACP_syn_III_C"/>
</dbReference>
<keyword evidence="2" id="KW-0012">Acyltransferase</keyword>
<dbReference type="AlphaFoldDB" id="A0A419T0Z3"/>
<dbReference type="GO" id="GO:0004315">
    <property type="term" value="F:3-oxoacyl-[acyl-carrier-protein] synthase activity"/>
    <property type="evidence" value="ECO:0007669"/>
    <property type="project" value="InterPro"/>
</dbReference>
<evidence type="ECO:0000256" key="2">
    <source>
        <dbReference type="ARBA" id="ARBA00023315"/>
    </source>
</evidence>
<dbReference type="GO" id="GO:0006633">
    <property type="term" value="P:fatty acid biosynthetic process"/>
    <property type="evidence" value="ECO:0007669"/>
    <property type="project" value="InterPro"/>
</dbReference>
<reference evidence="5 6" key="1">
    <citation type="submission" date="2016-08" db="EMBL/GenBank/DDBJ databases">
        <title>A new outlook on sporulation: Clostridium algidixylanolyticum.</title>
        <authorList>
            <person name="Poppleton D.I."/>
            <person name="Gribaldo S."/>
        </authorList>
    </citation>
    <scope>NUCLEOTIDE SEQUENCE [LARGE SCALE GENOMIC DNA]</scope>
    <source>
        <strain evidence="5 6">SPL73</strain>
    </source>
</reference>
<keyword evidence="1" id="KW-0808">Transferase</keyword>
<dbReference type="InterPro" id="IPR013751">
    <property type="entry name" value="ACP_syn_III_N"/>
</dbReference>
<name>A0A419T0Z3_9FIRM</name>
<dbReference type="Pfam" id="PF08541">
    <property type="entry name" value="ACP_syn_III_C"/>
    <property type="match status" value="1"/>
</dbReference>
<dbReference type="SUPFAM" id="SSF53901">
    <property type="entry name" value="Thiolase-like"/>
    <property type="match status" value="2"/>
</dbReference>
<dbReference type="Pfam" id="PF08545">
    <property type="entry name" value="ACP_syn_III"/>
    <property type="match status" value="1"/>
</dbReference>
<dbReference type="GO" id="GO:0044550">
    <property type="term" value="P:secondary metabolite biosynthetic process"/>
    <property type="evidence" value="ECO:0007669"/>
    <property type="project" value="TreeGrafter"/>
</dbReference>
<dbReference type="PANTHER" id="PTHR34069:SF2">
    <property type="entry name" value="BETA-KETOACYL-[ACYL-CARRIER-PROTEIN] SYNTHASE III"/>
    <property type="match status" value="1"/>
</dbReference>
<evidence type="ECO:0000313" key="5">
    <source>
        <dbReference type="EMBL" id="RKD31123.1"/>
    </source>
</evidence>
<dbReference type="Proteomes" id="UP000284277">
    <property type="component" value="Unassembled WGS sequence"/>
</dbReference>
<evidence type="ECO:0008006" key="7">
    <source>
        <dbReference type="Google" id="ProtNLM"/>
    </source>
</evidence>
<organism evidence="5 6">
    <name type="scientific">Lacrimispora algidixylanolytica</name>
    <dbReference type="NCBI Taxonomy" id="94868"/>
    <lineage>
        <taxon>Bacteria</taxon>
        <taxon>Bacillati</taxon>
        <taxon>Bacillota</taxon>
        <taxon>Clostridia</taxon>
        <taxon>Lachnospirales</taxon>
        <taxon>Lachnospiraceae</taxon>
        <taxon>Lacrimispora</taxon>
    </lineage>
</organism>
<gene>
    <name evidence="5" type="ORF">BET01_04515</name>
</gene>
<dbReference type="PANTHER" id="PTHR34069">
    <property type="entry name" value="3-OXOACYL-[ACYL-CARRIER-PROTEIN] SYNTHASE 3"/>
    <property type="match status" value="1"/>
</dbReference>
<evidence type="ECO:0000259" key="3">
    <source>
        <dbReference type="Pfam" id="PF08541"/>
    </source>
</evidence>
<evidence type="ECO:0000256" key="1">
    <source>
        <dbReference type="ARBA" id="ARBA00022679"/>
    </source>
</evidence>
<dbReference type="InterPro" id="IPR016039">
    <property type="entry name" value="Thiolase-like"/>
</dbReference>
<dbReference type="EMBL" id="MCIA01000023">
    <property type="protein sequence ID" value="RKD31123.1"/>
    <property type="molecule type" value="Genomic_DNA"/>
</dbReference>
<dbReference type="RefSeq" id="WP_120197342.1">
    <property type="nucleotide sequence ID" value="NZ_MCIA01000023.1"/>
</dbReference>
<keyword evidence="6" id="KW-1185">Reference proteome</keyword>
<accession>A0A419T0Z3</accession>
<comment type="caution">
    <text evidence="5">The sequence shown here is derived from an EMBL/GenBank/DDBJ whole genome shotgun (WGS) entry which is preliminary data.</text>
</comment>